<dbReference type="PANTHER" id="PTHR46160">
    <property type="entry name" value="ALPHA-TECTORIN-RELATED"/>
    <property type="match status" value="1"/>
</dbReference>
<dbReference type="InterPro" id="IPR001846">
    <property type="entry name" value="VWF_type-D"/>
</dbReference>
<evidence type="ECO:0000256" key="1">
    <source>
        <dbReference type="ARBA" id="ARBA00004236"/>
    </source>
</evidence>
<dbReference type="InterPro" id="IPR052749">
    <property type="entry name" value="Alpha-tectorin"/>
</dbReference>
<dbReference type="Ensembl" id="ENSCRFT00000005398.1">
    <property type="protein sequence ID" value="ENSCRFP00000005197.1"/>
    <property type="gene ID" value="ENSCRFG00000004203.1"/>
</dbReference>
<protein>
    <recommendedName>
        <fullName evidence="3">VWFD domain-containing protein</fullName>
    </recommendedName>
</protein>
<evidence type="ECO:0000313" key="5">
    <source>
        <dbReference type="Proteomes" id="UP000694396"/>
    </source>
</evidence>
<dbReference type="GO" id="GO:0005886">
    <property type="term" value="C:plasma membrane"/>
    <property type="evidence" value="ECO:0007669"/>
    <property type="project" value="UniProtKB-SubCell"/>
</dbReference>
<reference evidence="4" key="1">
    <citation type="submission" date="2025-08" db="UniProtKB">
        <authorList>
            <consortium name="Ensembl"/>
        </authorList>
    </citation>
    <scope>IDENTIFICATION</scope>
</reference>
<name>A0A8C3P0V9_9PASS</name>
<dbReference type="AlphaFoldDB" id="A0A8C3P0V9"/>
<evidence type="ECO:0000313" key="4">
    <source>
        <dbReference type="Ensembl" id="ENSCRFP00000005197.1"/>
    </source>
</evidence>
<dbReference type="PANTHER" id="PTHR46160:SF9">
    <property type="entry name" value="PROTEIN PRY2-RELATED"/>
    <property type="match status" value="1"/>
</dbReference>
<evidence type="ECO:0000256" key="2">
    <source>
        <dbReference type="ARBA" id="ARBA00022475"/>
    </source>
</evidence>
<keyword evidence="5" id="KW-1185">Reference proteome</keyword>
<organism evidence="4 5">
    <name type="scientific">Cyanoderma ruficeps</name>
    <name type="common">rufous-capped babbler</name>
    <dbReference type="NCBI Taxonomy" id="181631"/>
    <lineage>
        <taxon>Eukaryota</taxon>
        <taxon>Metazoa</taxon>
        <taxon>Chordata</taxon>
        <taxon>Craniata</taxon>
        <taxon>Vertebrata</taxon>
        <taxon>Euteleostomi</taxon>
        <taxon>Archelosauria</taxon>
        <taxon>Archosauria</taxon>
        <taxon>Dinosauria</taxon>
        <taxon>Saurischia</taxon>
        <taxon>Theropoda</taxon>
        <taxon>Coelurosauria</taxon>
        <taxon>Aves</taxon>
        <taxon>Neognathae</taxon>
        <taxon>Neoaves</taxon>
        <taxon>Telluraves</taxon>
        <taxon>Australaves</taxon>
        <taxon>Passeriformes</taxon>
        <taxon>Sylvioidea</taxon>
        <taxon>Timaliidae</taxon>
        <taxon>Cyanoderma</taxon>
    </lineage>
</organism>
<dbReference type="PROSITE" id="PS51233">
    <property type="entry name" value="VWFD"/>
    <property type="match status" value="1"/>
</dbReference>
<dbReference type="SMART" id="SM00215">
    <property type="entry name" value="VWC_out"/>
    <property type="match status" value="1"/>
</dbReference>
<comment type="subcellular location">
    <subcellularLocation>
        <location evidence="1">Cell membrane</location>
    </subcellularLocation>
</comment>
<dbReference type="InterPro" id="IPR001007">
    <property type="entry name" value="VWF_dom"/>
</dbReference>
<keyword evidence="2" id="KW-1003">Cell membrane</keyword>
<keyword evidence="2" id="KW-0472">Membrane</keyword>
<dbReference type="Pfam" id="PF00094">
    <property type="entry name" value="VWD"/>
    <property type="match status" value="1"/>
</dbReference>
<sequence>PDPSPLSHCGCTRDGRYYRPGEEFWGDDTCRSRCRCDTELGMVVCEDSGCKPGEVCAVVKGVRRCVANSRSICVATGDPHYTTFDGRRYDFMGTCVYLLAGLCSPDPTLIPFAVTVENNHRGSHLVSFTKVIVWSSGGFQGHHVA</sequence>
<accession>A0A8C3P0V9</accession>
<feature type="domain" description="VWFD" evidence="3">
    <location>
        <begin position="71"/>
        <end position="145"/>
    </location>
</feature>
<dbReference type="InterPro" id="IPR025615">
    <property type="entry name" value="TILa_dom"/>
</dbReference>
<dbReference type="Proteomes" id="UP000694396">
    <property type="component" value="Unplaced"/>
</dbReference>
<evidence type="ECO:0000259" key="3">
    <source>
        <dbReference type="PROSITE" id="PS51233"/>
    </source>
</evidence>
<dbReference type="Pfam" id="PF12714">
    <property type="entry name" value="TILa"/>
    <property type="match status" value="1"/>
</dbReference>
<reference evidence="4" key="2">
    <citation type="submission" date="2025-09" db="UniProtKB">
        <authorList>
            <consortium name="Ensembl"/>
        </authorList>
    </citation>
    <scope>IDENTIFICATION</scope>
</reference>
<proteinExistence type="predicted"/>